<dbReference type="InParanoid" id="A0A7X0JRR9"/>
<evidence type="ECO:0000256" key="12">
    <source>
        <dbReference type="ARBA" id="ARBA00049486"/>
    </source>
</evidence>
<dbReference type="Proteomes" id="UP000528457">
    <property type="component" value="Unassembled WGS sequence"/>
</dbReference>
<dbReference type="Pfam" id="PF06426">
    <property type="entry name" value="SATase_N"/>
    <property type="match status" value="1"/>
</dbReference>
<keyword evidence="8 14" id="KW-0808">Transferase</keyword>
<dbReference type="FunFam" id="2.160.10.10:FF:000002">
    <property type="entry name" value="Serine acetyltransferase"/>
    <property type="match status" value="1"/>
</dbReference>
<dbReference type="EC" id="2.3.1.30" evidence="4"/>
<dbReference type="InterPro" id="IPR053376">
    <property type="entry name" value="Serine_acetyltransferase"/>
</dbReference>
<dbReference type="Gene3D" id="2.160.10.10">
    <property type="entry name" value="Hexapeptide repeat proteins"/>
    <property type="match status" value="1"/>
</dbReference>
<dbReference type="InterPro" id="IPR005881">
    <property type="entry name" value="Ser_O-AcTrfase"/>
</dbReference>
<dbReference type="NCBIfam" id="NF041874">
    <property type="entry name" value="EPS_EpsC"/>
    <property type="match status" value="1"/>
</dbReference>
<dbReference type="SUPFAM" id="SSF51161">
    <property type="entry name" value="Trimeric LpxA-like enzymes"/>
    <property type="match status" value="1"/>
</dbReference>
<accession>A0A7X0JRR9</accession>
<dbReference type="AlphaFoldDB" id="A0A7X0JRR9"/>
<keyword evidence="11 14" id="KW-0012">Acyltransferase</keyword>
<sequence length="282" mass="30351">MNIGAQNTSNKTGAESGSEHGDFIWESIRQETQQQTEKEPILASFLHATILNHESLECSLSYHLANKLESPEASALLIREVIHQALRADPNIGQAMRADIAAVKHRDSACNSLSIPFLYYKGFHALQAFRIANWLWRNERQALALFFQNRISVVFSVDIHPAATIGQGIMLDHATGIVIGETAVVEDNVSIMQAVTLGGTGKVSGDRHPKVRAGVLISAGAKIIGNIEIGEGAKVGAGSVVLKDVEPHTTVAGVPAKVVGCPDTQQPALNMDHQLNCDLDKL</sequence>
<feature type="domain" description="Serine acetyltransferase N-terminal" evidence="13">
    <location>
        <begin position="24"/>
        <end position="128"/>
    </location>
</feature>
<reference evidence="14 15" key="1">
    <citation type="submission" date="2020-08" db="EMBL/GenBank/DDBJ databases">
        <title>Genomic Encyclopedia of Type Strains, Phase IV (KMG-IV): sequencing the most valuable type-strain genomes for metagenomic binning, comparative biology and taxonomic classification.</title>
        <authorList>
            <person name="Goeker M."/>
        </authorList>
    </citation>
    <scope>NUCLEOTIDE SEQUENCE [LARGE SCALE GENOMIC DNA]</scope>
    <source>
        <strain evidence="14 15">DSM 22368</strain>
    </source>
</reference>
<dbReference type="InterPro" id="IPR001451">
    <property type="entry name" value="Hexapep"/>
</dbReference>
<evidence type="ECO:0000313" key="14">
    <source>
        <dbReference type="EMBL" id="MBB6521082.1"/>
    </source>
</evidence>
<dbReference type="GO" id="GO:0005737">
    <property type="term" value="C:cytoplasm"/>
    <property type="evidence" value="ECO:0007669"/>
    <property type="project" value="UniProtKB-SubCell"/>
</dbReference>
<comment type="subcellular location">
    <subcellularLocation>
        <location evidence="1">Cytoplasm</location>
    </subcellularLocation>
</comment>
<dbReference type="FunCoup" id="A0A7X0JRR9">
    <property type="interactions" value="454"/>
</dbReference>
<dbReference type="Gene3D" id="1.10.3130.10">
    <property type="entry name" value="serine acetyltransferase, domain 1"/>
    <property type="match status" value="1"/>
</dbReference>
<dbReference type="RefSeq" id="WP_166849510.1">
    <property type="nucleotide sequence ID" value="NZ_JAAONY010000001.1"/>
</dbReference>
<proteinExistence type="inferred from homology"/>
<name>A0A7X0JRR9_9GAMM</name>
<dbReference type="FunFam" id="1.10.3130.10:FF:000001">
    <property type="entry name" value="Acetyltransferase"/>
    <property type="match status" value="1"/>
</dbReference>
<dbReference type="NCBIfam" id="TIGR01172">
    <property type="entry name" value="cysE"/>
    <property type="match status" value="1"/>
</dbReference>
<evidence type="ECO:0000256" key="7">
    <source>
        <dbReference type="ARBA" id="ARBA00022605"/>
    </source>
</evidence>
<evidence type="ECO:0000256" key="9">
    <source>
        <dbReference type="ARBA" id="ARBA00022737"/>
    </source>
</evidence>
<dbReference type="NCBIfam" id="NF008349">
    <property type="entry name" value="PRK11132.1"/>
    <property type="match status" value="1"/>
</dbReference>
<gene>
    <name evidence="14" type="ORF">HNR48_001360</name>
</gene>
<keyword evidence="10" id="KW-0198">Cysteine biosynthesis</keyword>
<evidence type="ECO:0000313" key="15">
    <source>
        <dbReference type="Proteomes" id="UP000528457"/>
    </source>
</evidence>
<comment type="catalytic activity">
    <reaction evidence="12">
        <text>L-serine + acetyl-CoA = O-acetyl-L-serine + CoA</text>
        <dbReference type="Rhea" id="RHEA:24560"/>
        <dbReference type="ChEBI" id="CHEBI:33384"/>
        <dbReference type="ChEBI" id="CHEBI:57287"/>
        <dbReference type="ChEBI" id="CHEBI:57288"/>
        <dbReference type="ChEBI" id="CHEBI:58340"/>
        <dbReference type="EC" id="2.3.1.30"/>
    </reaction>
</comment>
<comment type="similarity">
    <text evidence="3">Belongs to the transferase hexapeptide repeat family.</text>
</comment>
<protein>
    <recommendedName>
        <fullName evidence="5">Serine acetyltransferase</fullName>
        <ecNumber evidence="4">2.3.1.30</ecNumber>
    </recommendedName>
</protein>
<keyword evidence="15" id="KW-1185">Reference proteome</keyword>
<evidence type="ECO:0000259" key="13">
    <source>
        <dbReference type="SMART" id="SM00971"/>
    </source>
</evidence>
<keyword evidence="6" id="KW-0963">Cytoplasm</keyword>
<keyword evidence="9" id="KW-0677">Repeat</keyword>
<dbReference type="EMBL" id="JACHHT010000001">
    <property type="protein sequence ID" value="MBB6521082.1"/>
    <property type="molecule type" value="Genomic_DNA"/>
</dbReference>
<dbReference type="UniPathway" id="UPA00136">
    <property type="reaction ID" value="UER00199"/>
</dbReference>
<dbReference type="Pfam" id="PF00132">
    <property type="entry name" value="Hexapep"/>
    <property type="match status" value="1"/>
</dbReference>
<evidence type="ECO:0000256" key="11">
    <source>
        <dbReference type="ARBA" id="ARBA00023315"/>
    </source>
</evidence>
<comment type="caution">
    <text evidence="14">The sequence shown here is derived from an EMBL/GenBank/DDBJ whole genome shotgun (WGS) entry which is preliminary data.</text>
</comment>
<evidence type="ECO:0000256" key="8">
    <source>
        <dbReference type="ARBA" id="ARBA00022679"/>
    </source>
</evidence>
<organism evidence="14 15">
    <name type="scientific">Pseudoteredinibacter isoporae</name>
    <dbReference type="NCBI Taxonomy" id="570281"/>
    <lineage>
        <taxon>Bacteria</taxon>
        <taxon>Pseudomonadati</taxon>
        <taxon>Pseudomonadota</taxon>
        <taxon>Gammaproteobacteria</taxon>
        <taxon>Cellvibrionales</taxon>
        <taxon>Cellvibrionaceae</taxon>
        <taxon>Pseudoteredinibacter</taxon>
    </lineage>
</organism>
<evidence type="ECO:0000256" key="4">
    <source>
        <dbReference type="ARBA" id="ARBA00013266"/>
    </source>
</evidence>
<evidence type="ECO:0000256" key="5">
    <source>
        <dbReference type="ARBA" id="ARBA00018522"/>
    </source>
</evidence>
<dbReference type="PANTHER" id="PTHR42811">
    <property type="entry name" value="SERINE ACETYLTRANSFERASE"/>
    <property type="match status" value="1"/>
</dbReference>
<evidence type="ECO:0000256" key="6">
    <source>
        <dbReference type="ARBA" id="ARBA00022490"/>
    </source>
</evidence>
<dbReference type="InterPro" id="IPR042122">
    <property type="entry name" value="Ser_AcTrfase_N_sf"/>
</dbReference>
<evidence type="ECO:0000256" key="10">
    <source>
        <dbReference type="ARBA" id="ARBA00023192"/>
    </source>
</evidence>
<comment type="pathway">
    <text evidence="2">Amino-acid biosynthesis; L-cysteine biosynthesis; L-cysteine from L-serine: step 1/2.</text>
</comment>
<evidence type="ECO:0000256" key="1">
    <source>
        <dbReference type="ARBA" id="ARBA00004496"/>
    </source>
</evidence>
<evidence type="ECO:0000256" key="3">
    <source>
        <dbReference type="ARBA" id="ARBA00007274"/>
    </source>
</evidence>
<dbReference type="SMART" id="SM00971">
    <property type="entry name" value="SATase_N"/>
    <property type="match status" value="1"/>
</dbReference>
<dbReference type="GO" id="GO:0009001">
    <property type="term" value="F:serine O-acetyltransferase activity"/>
    <property type="evidence" value="ECO:0007669"/>
    <property type="project" value="UniProtKB-EC"/>
</dbReference>
<keyword evidence="7" id="KW-0028">Amino-acid biosynthesis</keyword>
<dbReference type="InterPro" id="IPR010493">
    <property type="entry name" value="Ser_AcTrfase_N"/>
</dbReference>
<dbReference type="CDD" id="cd03354">
    <property type="entry name" value="LbH_SAT"/>
    <property type="match status" value="1"/>
</dbReference>
<evidence type="ECO:0000256" key="2">
    <source>
        <dbReference type="ARBA" id="ARBA00004876"/>
    </source>
</evidence>
<dbReference type="InterPro" id="IPR045304">
    <property type="entry name" value="LbH_SAT"/>
</dbReference>
<dbReference type="InterPro" id="IPR011004">
    <property type="entry name" value="Trimer_LpxA-like_sf"/>
</dbReference>
<dbReference type="GO" id="GO:0006535">
    <property type="term" value="P:cysteine biosynthetic process from serine"/>
    <property type="evidence" value="ECO:0007669"/>
    <property type="project" value="InterPro"/>
</dbReference>